<evidence type="ECO:0000313" key="2">
    <source>
        <dbReference type="Proteomes" id="UP001143548"/>
    </source>
</evidence>
<comment type="caution">
    <text evidence="1">The sequence shown here is derived from an EMBL/GenBank/DDBJ whole genome shotgun (WGS) entry which is preliminary data.</text>
</comment>
<sequence length="624" mass="70681">MEKLPLEIKLAIAKLTYDRTRESLKALSRVNWEWNAIAGPVLYRHLLISLGMSSSSTWLPSLLHTQRVFLHVKRVSFVAVYNNSAPYPEQYRVIRDALEEVDFGAEYTVACPSREECWAPILNLIPLLPHLSDVDIVDRDGGPATLAQTISRYHPTCRVSLFSSSLSPGSAWDHSPLLHAVCHSSHEDSYRLENEKPKEMILRNIVHRAPRVRKVALQSSIAESREIEERPSGSIMGAQAMAPPEPAQWESICWPPRSRFTAECFQHLSLLTDLRHLKSWRAGWIGDAMLLQTIVDIHPFENLTRLALALFAPTTDNGHGFWSRAEAMLESLPPLTSLCLLGGYAPGFLTGGGVLRKHGPTLLELQLHRTSDVWLNQAWAVSVEKNGLGPRFSCEDILRLAHQLPRLRKLQICVQRRRGLEVDAYTALGRFACLEELDLVLNCLPEMDADEGPIPSRELTESEKGRTWLGSSPLYDWPEWYLQDLFINCAIDKPLAKAIFAQVSGSQRGPWLQRLTIHPLYGQLAQYTVCGPRRYCPGMVDEIILQHLAPTWTVELDLLTGLRTEPSFWSCVLPAFLGHYRLHFIVHSLWPTGCREDGRLKWHSWPLRSSDVETSQGVYKKKPM</sequence>
<accession>A0A9W5YKA8</accession>
<protein>
    <submittedName>
        <fullName evidence="1">Uncharacterized protein</fullName>
    </submittedName>
</protein>
<organism evidence="1 2">
    <name type="scientific">Aspergillus brasiliensis</name>
    <dbReference type="NCBI Taxonomy" id="319629"/>
    <lineage>
        <taxon>Eukaryota</taxon>
        <taxon>Fungi</taxon>
        <taxon>Dikarya</taxon>
        <taxon>Ascomycota</taxon>
        <taxon>Pezizomycotina</taxon>
        <taxon>Eurotiomycetes</taxon>
        <taxon>Eurotiomycetidae</taxon>
        <taxon>Eurotiales</taxon>
        <taxon>Aspergillaceae</taxon>
        <taxon>Aspergillus</taxon>
        <taxon>Aspergillus subgen. Circumdati</taxon>
    </lineage>
</organism>
<proteinExistence type="predicted"/>
<gene>
    <name evidence="1" type="ORF">AbraCBS73388_010755</name>
</gene>
<reference evidence="1" key="1">
    <citation type="submission" date="2022-07" db="EMBL/GenBank/DDBJ databases">
        <title>Taxonomy of Aspergillus series Nigri: significant species reduction supported by multi-species coalescent approaches.</title>
        <authorList>
            <person name="Bian C."/>
            <person name="Kusuya Y."/>
            <person name="Sklenar F."/>
            <person name="D'hooge E."/>
            <person name="Yaguchi T."/>
            <person name="Takahashi H."/>
            <person name="Hubka V."/>
        </authorList>
    </citation>
    <scope>NUCLEOTIDE SEQUENCE</scope>
    <source>
        <strain evidence="1">CBS 733.88</strain>
    </source>
</reference>
<name>A0A9W5YKA8_9EURO</name>
<dbReference type="AlphaFoldDB" id="A0A9W5YKA8"/>
<dbReference type="Proteomes" id="UP001143548">
    <property type="component" value="Unassembled WGS sequence"/>
</dbReference>
<evidence type="ECO:0000313" key="1">
    <source>
        <dbReference type="EMBL" id="GKZ17816.1"/>
    </source>
</evidence>
<dbReference type="EMBL" id="BROQ01000008">
    <property type="protein sequence ID" value="GKZ17816.1"/>
    <property type="molecule type" value="Genomic_DNA"/>
</dbReference>